<gene>
    <name evidence="2" type="ORF">ACFFRI_15245</name>
</gene>
<dbReference type="RefSeq" id="WP_140007218.1">
    <property type="nucleotide sequence ID" value="NZ_JBHMDG010000020.1"/>
</dbReference>
<proteinExistence type="predicted"/>
<keyword evidence="3" id="KW-1185">Reference proteome</keyword>
<dbReference type="InterPro" id="IPR024344">
    <property type="entry name" value="MDMPI_metal-binding"/>
</dbReference>
<accession>A0ABV5KCI5</accession>
<organism evidence="2 3">
    <name type="scientific">Nocardioides plantarum</name>
    <dbReference type="NCBI Taxonomy" id="29299"/>
    <lineage>
        <taxon>Bacteria</taxon>
        <taxon>Bacillati</taxon>
        <taxon>Actinomycetota</taxon>
        <taxon>Actinomycetes</taxon>
        <taxon>Propionibacteriales</taxon>
        <taxon>Nocardioidaceae</taxon>
        <taxon>Nocardioides</taxon>
    </lineage>
</organism>
<name>A0ABV5KCI5_9ACTN</name>
<dbReference type="Proteomes" id="UP001589750">
    <property type="component" value="Unassembled WGS sequence"/>
</dbReference>
<dbReference type="Gene3D" id="1.20.120.450">
    <property type="entry name" value="dinb family like domain"/>
    <property type="match status" value="1"/>
</dbReference>
<reference evidence="2 3" key="1">
    <citation type="submission" date="2024-09" db="EMBL/GenBank/DDBJ databases">
        <authorList>
            <person name="Sun Q."/>
            <person name="Mori K."/>
        </authorList>
    </citation>
    <scope>NUCLEOTIDE SEQUENCE [LARGE SCALE GENOMIC DNA]</scope>
    <source>
        <strain evidence="2 3">JCM 9626</strain>
    </source>
</reference>
<evidence type="ECO:0000313" key="3">
    <source>
        <dbReference type="Proteomes" id="UP001589750"/>
    </source>
</evidence>
<dbReference type="InterPro" id="IPR034660">
    <property type="entry name" value="DinB/YfiT-like"/>
</dbReference>
<keyword evidence="2" id="KW-0413">Isomerase</keyword>
<feature type="domain" description="Mycothiol-dependent maleylpyruvate isomerase metal-binding" evidence="1">
    <location>
        <begin position="9"/>
        <end position="104"/>
    </location>
</feature>
<protein>
    <submittedName>
        <fullName evidence="2">Maleylpyruvate isomerase N-terminal domain-containing protein</fullName>
    </submittedName>
</protein>
<dbReference type="EMBL" id="JBHMDG010000020">
    <property type="protein sequence ID" value="MFB9314410.1"/>
    <property type="molecule type" value="Genomic_DNA"/>
</dbReference>
<dbReference type="SUPFAM" id="SSF109854">
    <property type="entry name" value="DinB/YfiT-like putative metalloenzymes"/>
    <property type="match status" value="1"/>
</dbReference>
<evidence type="ECO:0000313" key="2">
    <source>
        <dbReference type="EMBL" id="MFB9314410.1"/>
    </source>
</evidence>
<dbReference type="GO" id="GO:0016853">
    <property type="term" value="F:isomerase activity"/>
    <property type="evidence" value="ECO:0007669"/>
    <property type="project" value="UniProtKB-KW"/>
</dbReference>
<evidence type="ECO:0000259" key="1">
    <source>
        <dbReference type="Pfam" id="PF11716"/>
    </source>
</evidence>
<dbReference type="Pfam" id="PF11716">
    <property type="entry name" value="MDMPI_N"/>
    <property type="match status" value="1"/>
</dbReference>
<sequence length="149" mass="16103">MTAYSRGVELFRAATADLTAAELDLPVPSCPGWTISDVVTHVADNHAAVLAAHGVDHESADLLAAYDEHLTRQPRAILEAVELTVHAWDVARARGMRADLDDVTLDFLLAFAVDAGEQLYVDGEFELMLVSTDVGRQASVLALYGRDAR</sequence>
<comment type="caution">
    <text evidence="2">The sequence shown here is derived from an EMBL/GenBank/DDBJ whole genome shotgun (WGS) entry which is preliminary data.</text>
</comment>